<organism evidence="2 3">
    <name type="scientific">Periconia digitata</name>
    <dbReference type="NCBI Taxonomy" id="1303443"/>
    <lineage>
        <taxon>Eukaryota</taxon>
        <taxon>Fungi</taxon>
        <taxon>Dikarya</taxon>
        <taxon>Ascomycota</taxon>
        <taxon>Pezizomycotina</taxon>
        <taxon>Dothideomycetes</taxon>
        <taxon>Pleosporomycetidae</taxon>
        <taxon>Pleosporales</taxon>
        <taxon>Massarineae</taxon>
        <taxon>Periconiaceae</taxon>
        <taxon>Periconia</taxon>
    </lineage>
</organism>
<dbReference type="EMBL" id="CAOQHR010000013">
    <property type="protein sequence ID" value="CAI6342391.1"/>
    <property type="molecule type" value="Genomic_DNA"/>
</dbReference>
<dbReference type="Proteomes" id="UP001152607">
    <property type="component" value="Unassembled WGS sequence"/>
</dbReference>
<protein>
    <submittedName>
        <fullName evidence="2">Uncharacterized protein</fullName>
    </submittedName>
</protein>
<sequence length="181" mass="20157">MGSSHSSAGQMAASFKTPPFAPPNRFHGRRHLQRYCICPHCSYNYRAGRRGCDACGNRWKQKFGERLAVPEQPHHVRQVRSIDGGELNQIMQLGLPEEAKRDLLGSCVGKYEPSRKPVDDDGNDEEVSTASVDVLGNHAGAHNPSIILTSVDDAKPTMDSCTWGALEMGKFFLIQRAMWRF</sequence>
<comment type="caution">
    <text evidence="2">The sequence shown here is derived from an EMBL/GenBank/DDBJ whole genome shotgun (WGS) entry which is preliminary data.</text>
</comment>
<evidence type="ECO:0000256" key="1">
    <source>
        <dbReference type="SAM" id="MobiDB-lite"/>
    </source>
</evidence>
<name>A0A9W4UU46_9PLEO</name>
<feature type="region of interest" description="Disordered" evidence="1">
    <location>
        <begin position="1"/>
        <end position="23"/>
    </location>
</feature>
<reference evidence="2" key="1">
    <citation type="submission" date="2023-01" db="EMBL/GenBank/DDBJ databases">
        <authorList>
            <person name="Van Ghelder C."/>
            <person name="Rancurel C."/>
        </authorList>
    </citation>
    <scope>NUCLEOTIDE SEQUENCE</scope>
    <source>
        <strain evidence="2">CNCM I-4278</strain>
    </source>
</reference>
<proteinExistence type="predicted"/>
<evidence type="ECO:0000313" key="3">
    <source>
        <dbReference type="Proteomes" id="UP001152607"/>
    </source>
</evidence>
<keyword evidence="3" id="KW-1185">Reference proteome</keyword>
<gene>
    <name evidence="2" type="ORF">PDIGIT_LOCUS15598</name>
</gene>
<dbReference type="AlphaFoldDB" id="A0A9W4UU46"/>
<accession>A0A9W4UU46</accession>
<dbReference type="OrthoDB" id="10661395at2759"/>
<evidence type="ECO:0000313" key="2">
    <source>
        <dbReference type="EMBL" id="CAI6342391.1"/>
    </source>
</evidence>